<dbReference type="OrthoDB" id="566238at2759"/>
<feature type="compositionally biased region" description="Polar residues" evidence="1">
    <location>
        <begin position="1"/>
        <end position="11"/>
    </location>
</feature>
<organism evidence="3 4">
    <name type="scientific">Pterulicium gracile</name>
    <dbReference type="NCBI Taxonomy" id="1884261"/>
    <lineage>
        <taxon>Eukaryota</taxon>
        <taxon>Fungi</taxon>
        <taxon>Dikarya</taxon>
        <taxon>Basidiomycota</taxon>
        <taxon>Agaricomycotina</taxon>
        <taxon>Agaricomycetes</taxon>
        <taxon>Agaricomycetidae</taxon>
        <taxon>Agaricales</taxon>
        <taxon>Pleurotineae</taxon>
        <taxon>Pterulaceae</taxon>
        <taxon>Pterulicium</taxon>
    </lineage>
</organism>
<dbReference type="Proteomes" id="UP000305067">
    <property type="component" value="Unassembled WGS sequence"/>
</dbReference>
<evidence type="ECO:0000256" key="1">
    <source>
        <dbReference type="SAM" id="MobiDB-lite"/>
    </source>
</evidence>
<dbReference type="SMART" id="SM00450">
    <property type="entry name" value="RHOD"/>
    <property type="match status" value="1"/>
</dbReference>
<accession>A0A5C3QNN3</accession>
<feature type="region of interest" description="Disordered" evidence="1">
    <location>
        <begin position="1"/>
        <end position="23"/>
    </location>
</feature>
<evidence type="ECO:0000259" key="2">
    <source>
        <dbReference type="PROSITE" id="PS50206"/>
    </source>
</evidence>
<proteinExistence type="predicted"/>
<reference evidence="3 4" key="1">
    <citation type="journal article" date="2019" name="Nat. Ecol. Evol.">
        <title>Megaphylogeny resolves global patterns of mushroom evolution.</title>
        <authorList>
            <person name="Varga T."/>
            <person name="Krizsan K."/>
            <person name="Foldi C."/>
            <person name="Dima B."/>
            <person name="Sanchez-Garcia M."/>
            <person name="Sanchez-Ramirez S."/>
            <person name="Szollosi G.J."/>
            <person name="Szarkandi J.G."/>
            <person name="Papp V."/>
            <person name="Albert L."/>
            <person name="Andreopoulos W."/>
            <person name="Angelini C."/>
            <person name="Antonin V."/>
            <person name="Barry K.W."/>
            <person name="Bougher N.L."/>
            <person name="Buchanan P."/>
            <person name="Buyck B."/>
            <person name="Bense V."/>
            <person name="Catcheside P."/>
            <person name="Chovatia M."/>
            <person name="Cooper J."/>
            <person name="Damon W."/>
            <person name="Desjardin D."/>
            <person name="Finy P."/>
            <person name="Geml J."/>
            <person name="Haridas S."/>
            <person name="Hughes K."/>
            <person name="Justo A."/>
            <person name="Karasinski D."/>
            <person name="Kautmanova I."/>
            <person name="Kiss B."/>
            <person name="Kocsube S."/>
            <person name="Kotiranta H."/>
            <person name="LaButti K.M."/>
            <person name="Lechner B.E."/>
            <person name="Liimatainen K."/>
            <person name="Lipzen A."/>
            <person name="Lukacs Z."/>
            <person name="Mihaltcheva S."/>
            <person name="Morgado L.N."/>
            <person name="Niskanen T."/>
            <person name="Noordeloos M.E."/>
            <person name="Ohm R.A."/>
            <person name="Ortiz-Santana B."/>
            <person name="Ovrebo C."/>
            <person name="Racz N."/>
            <person name="Riley R."/>
            <person name="Savchenko A."/>
            <person name="Shiryaev A."/>
            <person name="Soop K."/>
            <person name="Spirin V."/>
            <person name="Szebenyi C."/>
            <person name="Tomsovsky M."/>
            <person name="Tulloss R.E."/>
            <person name="Uehling J."/>
            <person name="Grigoriev I.V."/>
            <person name="Vagvolgyi C."/>
            <person name="Papp T."/>
            <person name="Martin F.M."/>
            <person name="Miettinen O."/>
            <person name="Hibbett D.S."/>
            <person name="Nagy L.G."/>
        </authorList>
    </citation>
    <scope>NUCLEOTIDE SEQUENCE [LARGE SCALE GENOMIC DNA]</scope>
    <source>
        <strain evidence="3 4">CBS 309.79</strain>
    </source>
</reference>
<dbReference type="Pfam" id="PF00581">
    <property type="entry name" value="Rhodanese"/>
    <property type="match status" value="1"/>
</dbReference>
<dbReference type="STRING" id="1884261.A0A5C3QNN3"/>
<evidence type="ECO:0000313" key="4">
    <source>
        <dbReference type="Proteomes" id="UP000305067"/>
    </source>
</evidence>
<name>A0A5C3QNN3_9AGAR</name>
<feature type="domain" description="Rhodanese" evidence="2">
    <location>
        <begin position="228"/>
        <end position="327"/>
    </location>
</feature>
<keyword evidence="4" id="KW-1185">Reference proteome</keyword>
<sequence length="330" mass="36370">MSTRRATSSSHVDYREPPPPRLNLDEVRGQAAREVAVRAIRKSKVQNSVKVGVTEVMPTKEPAQFLLRVADAIAETLQLQSYLFALISPPSETNRDELTLLIVGTDPEFVEGSSMLATAKFTDRLQGMIRDVSPSYYYGEDGADVHRYLATLYTPPSTPAPQTYDIPALHDILRKATFRPLSPTNPPPSSYSSSTLLSMARSQLQRITPEQALEEVTAAQENIDNAPTHAPTFIVDIRSQAQKESHGRIHGGLDVERNDLPWLLDPSEKGRRTVMAKQYDVRWIVMCQTGDASSLAAKELTEIGLLNATDMVGGFSAWKRAGLPVTMSPP</sequence>
<dbReference type="PROSITE" id="PS50206">
    <property type="entry name" value="RHODANESE_3"/>
    <property type="match status" value="1"/>
</dbReference>
<dbReference type="AlphaFoldDB" id="A0A5C3QNN3"/>
<dbReference type="InterPro" id="IPR036873">
    <property type="entry name" value="Rhodanese-like_dom_sf"/>
</dbReference>
<dbReference type="EMBL" id="ML178820">
    <property type="protein sequence ID" value="TFL03595.1"/>
    <property type="molecule type" value="Genomic_DNA"/>
</dbReference>
<evidence type="ECO:0000313" key="3">
    <source>
        <dbReference type="EMBL" id="TFL03595.1"/>
    </source>
</evidence>
<feature type="compositionally biased region" description="Basic and acidic residues" evidence="1">
    <location>
        <begin position="12"/>
        <end position="23"/>
    </location>
</feature>
<gene>
    <name evidence="3" type="ORF">BDV98DRAFT_503804</name>
</gene>
<protein>
    <recommendedName>
        <fullName evidence="2">Rhodanese domain-containing protein</fullName>
    </recommendedName>
</protein>
<dbReference type="SUPFAM" id="SSF52821">
    <property type="entry name" value="Rhodanese/Cell cycle control phosphatase"/>
    <property type="match status" value="1"/>
</dbReference>
<dbReference type="InterPro" id="IPR001763">
    <property type="entry name" value="Rhodanese-like_dom"/>
</dbReference>
<dbReference type="Gene3D" id="3.40.250.10">
    <property type="entry name" value="Rhodanese-like domain"/>
    <property type="match status" value="1"/>
</dbReference>